<dbReference type="PANTHER" id="PTHR12225">
    <property type="entry name" value="ADHESION REGULATING MOLECULE 1 110 KDA CELL MEMBRANE GLYCOPROTEIN"/>
    <property type="match status" value="1"/>
</dbReference>
<dbReference type="FunFam" id="2.30.29.70:FF:000001">
    <property type="entry name" value="Proteasomal ubiquitin receptor ADRM1"/>
    <property type="match status" value="1"/>
</dbReference>
<evidence type="ECO:0000259" key="8">
    <source>
        <dbReference type="PROSITE" id="PS51917"/>
    </source>
</evidence>
<dbReference type="GO" id="GO:0005737">
    <property type="term" value="C:cytoplasm"/>
    <property type="evidence" value="ECO:0007669"/>
    <property type="project" value="UniProtKB-SubCell"/>
</dbReference>
<evidence type="ECO:0000256" key="5">
    <source>
        <dbReference type="ARBA" id="ARBA00023242"/>
    </source>
</evidence>
<dbReference type="InterPro" id="IPR038108">
    <property type="entry name" value="RPN13_DEUBAD_sf"/>
</dbReference>
<feature type="compositionally biased region" description="Acidic residues" evidence="6">
    <location>
        <begin position="173"/>
        <end position="186"/>
    </location>
</feature>
<organism evidence="9">
    <name type="scientific">Mucor ambiguus</name>
    <dbReference type="NCBI Taxonomy" id="91626"/>
    <lineage>
        <taxon>Eukaryota</taxon>
        <taxon>Fungi</taxon>
        <taxon>Fungi incertae sedis</taxon>
        <taxon>Mucoromycota</taxon>
        <taxon>Mucoromycotina</taxon>
        <taxon>Mucoromycetes</taxon>
        <taxon>Mucorales</taxon>
        <taxon>Mucorineae</taxon>
        <taxon>Mucoraceae</taxon>
        <taxon>Mucor</taxon>
    </lineage>
</organism>
<keyword evidence="10" id="KW-1185">Reference proteome</keyword>
<dbReference type="Pfam" id="PF04683">
    <property type="entry name" value="Rpn13_ADRM1_Pru"/>
    <property type="match status" value="1"/>
</dbReference>
<reference evidence="9" key="1">
    <citation type="submission" date="2014-09" db="EMBL/GenBank/DDBJ databases">
        <title>Draft genome sequence of an oleaginous Mucoromycotina fungus Mucor ambiguus NBRC6742.</title>
        <authorList>
            <person name="Takeda I."/>
            <person name="Yamane N."/>
            <person name="Morita T."/>
            <person name="Tamano K."/>
            <person name="Machida M."/>
            <person name="Baker S."/>
            <person name="Koike H."/>
        </authorList>
    </citation>
    <scope>NUCLEOTIDE SEQUENCE</scope>
    <source>
        <strain evidence="9">NBRC 6742</strain>
    </source>
</reference>
<evidence type="ECO:0000313" key="9">
    <source>
        <dbReference type="EMBL" id="GAN03782.1"/>
    </source>
</evidence>
<dbReference type="CDD" id="cd13314">
    <property type="entry name" value="PH_Rpn13"/>
    <property type="match status" value="1"/>
</dbReference>
<dbReference type="InterPro" id="IPR044868">
    <property type="entry name" value="Rpn13/ADRM1_Pru"/>
</dbReference>
<dbReference type="Gene3D" id="1.10.2020.20">
    <property type="match status" value="1"/>
</dbReference>
<dbReference type="InterPro" id="IPR032368">
    <property type="entry name" value="RPN13_DEUBAD"/>
</dbReference>
<evidence type="ECO:0000256" key="3">
    <source>
        <dbReference type="ARBA" id="ARBA00022490"/>
    </source>
</evidence>
<dbReference type="Proteomes" id="UP000053815">
    <property type="component" value="Unassembled WGS sequence"/>
</dbReference>
<keyword evidence="5" id="KW-0539">Nucleus</keyword>
<dbReference type="PROSITE" id="PS51916">
    <property type="entry name" value="DEUBAD"/>
    <property type="match status" value="1"/>
</dbReference>
<evidence type="ECO:0000256" key="2">
    <source>
        <dbReference type="ARBA" id="ARBA00004496"/>
    </source>
</evidence>
<dbReference type="Pfam" id="PF16550">
    <property type="entry name" value="RPN13_C"/>
    <property type="match status" value="1"/>
</dbReference>
<keyword evidence="3" id="KW-0963">Cytoplasm</keyword>
<dbReference type="GO" id="GO:0005634">
    <property type="term" value="C:nucleus"/>
    <property type="evidence" value="ECO:0007669"/>
    <property type="project" value="UniProtKB-SubCell"/>
</dbReference>
<dbReference type="GO" id="GO:0008541">
    <property type="term" value="C:proteasome regulatory particle, lid subcomplex"/>
    <property type="evidence" value="ECO:0007669"/>
    <property type="project" value="TreeGrafter"/>
</dbReference>
<evidence type="ECO:0000256" key="4">
    <source>
        <dbReference type="ARBA" id="ARBA00022942"/>
    </source>
</evidence>
<feature type="compositionally biased region" description="Low complexity" evidence="6">
    <location>
        <begin position="187"/>
        <end position="238"/>
    </location>
</feature>
<dbReference type="Gene3D" id="2.30.29.70">
    <property type="entry name" value="Proteasomal ubiquitin receptor Rpn13/ADRM1"/>
    <property type="match status" value="1"/>
</dbReference>
<dbReference type="InterPro" id="IPR038633">
    <property type="entry name" value="Rpn13/ADRM1_Pru_sf"/>
</dbReference>
<dbReference type="InterPro" id="IPR044867">
    <property type="entry name" value="DEUBAD_dom"/>
</dbReference>
<dbReference type="EMBL" id="DF836337">
    <property type="protein sequence ID" value="GAN03782.1"/>
    <property type="molecule type" value="Genomic_DNA"/>
</dbReference>
<dbReference type="InterPro" id="IPR006773">
    <property type="entry name" value="Rpn13/ADRM1"/>
</dbReference>
<protein>
    <submittedName>
        <fullName evidence="9">Proteasomal ubiquitin receptor ADRM1-like isoform X2</fullName>
    </submittedName>
</protein>
<dbReference type="GO" id="GO:0061133">
    <property type="term" value="F:endopeptidase activator activity"/>
    <property type="evidence" value="ECO:0007669"/>
    <property type="project" value="TreeGrafter"/>
</dbReference>
<evidence type="ECO:0000259" key="7">
    <source>
        <dbReference type="PROSITE" id="PS51916"/>
    </source>
</evidence>
<gene>
    <name evidence="9" type="ORF">MAM1_0048d03237</name>
</gene>
<evidence type="ECO:0000313" key="10">
    <source>
        <dbReference type="Proteomes" id="UP000053815"/>
    </source>
</evidence>
<accession>A0A0C9ML06</accession>
<proteinExistence type="predicted"/>
<feature type="domain" description="DEUBAD" evidence="7">
    <location>
        <begin position="257"/>
        <end position="362"/>
    </location>
</feature>
<name>A0A0C9ML06_9FUNG</name>
<keyword evidence="4" id="KW-0647">Proteasome</keyword>
<dbReference type="PANTHER" id="PTHR12225:SF0">
    <property type="entry name" value="PROTEASOMAL UBIQUITIN RECEPTOR ADRM1"/>
    <property type="match status" value="1"/>
</dbReference>
<dbReference type="STRING" id="91626.A0A0C9ML06"/>
<evidence type="ECO:0000256" key="1">
    <source>
        <dbReference type="ARBA" id="ARBA00004123"/>
    </source>
</evidence>
<feature type="region of interest" description="Disordered" evidence="6">
    <location>
        <begin position="164"/>
        <end position="242"/>
    </location>
</feature>
<comment type="subcellular location">
    <subcellularLocation>
        <location evidence="2">Cytoplasm</location>
    </subcellularLocation>
    <subcellularLocation>
        <location evidence="1">Nucleus</location>
    </subcellularLocation>
</comment>
<feature type="domain" description="Pru" evidence="8">
    <location>
        <begin position="8"/>
        <end position="122"/>
    </location>
</feature>
<dbReference type="PROSITE" id="PS51917">
    <property type="entry name" value="PRU"/>
    <property type="match status" value="1"/>
</dbReference>
<dbReference type="GO" id="GO:0070628">
    <property type="term" value="F:proteasome binding"/>
    <property type="evidence" value="ECO:0007669"/>
    <property type="project" value="TreeGrafter"/>
</dbReference>
<evidence type="ECO:0000256" key="6">
    <source>
        <dbReference type="SAM" id="MobiDB-lite"/>
    </source>
</evidence>
<dbReference type="AlphaFoldDB" id="A0A0C9ML06"/>
<sequence length="367" mass="40208">MNLFQTTPAETHLVQFNAGKCIVDGTWIKPDTRKGQVYMDQGEDRLLHLYWKERKTQSVAEDDLIIFPDEAEFRQITQCTTGRVYLLQFKTSNERHFYWMQSKTDEKDNEIVERVNELIRDPDASMNAASDLDESSSHAELMRLLNGVESQDPNITPENLLQFLNSMNGSGDTQDEDEDEDEDEPMETATTTPAVVSAASTATTTRAPAADTTASVPEQTPAAPSSSDAPASVPVATSQQSNEQLDQLRQMLANVRPAEASAPIALSDVLTTQSLTPLLNDPEICASLFPFLPEESERSAEEVRQVVKSPQFSQALQSLSAALQTGQLGPLLSQLGLDPSAGNSVESFLIAIGEQAKQKKNGDAMEE</sequence>
<keyword evidence="9" id="KW-0675">Receptor</keyword>
<dbReference type="OrthoDB" id="340431at2759"/>